<feature type="transmembrane region" description="Helical" evidence="6">
    <location>
        <begin position="208"/>
        <end position="228"/>
    </location>
</feature>
<dbReference type="AlphaFoldDB" id="A0A0W0FB62"/>
<dbReference type="GO" id="GO:0022857">
    <property type="term" value="F:transmembrane transporter activity"/>
    <property type="evidence" value="ECO:0007669"/>
    <property type="project" value="InterPro"/>
</dbReference>
<evidence type="ECO:0000256" key="6">
    <source>
        <dbReference type="SAM" id="Phobius"/>
    </source>
</evidence>
<sequence length="567" mass="62869">MSNDTRGSESRRLVRKIDLLDADPDGIIWIALSSILILQNTFPNEISLEFYDKAVLGSASVFGIIEDLQLSTTVNGVTTTERYSTANAAFYCKSKRLHCGSSPYRAGASTATFDQNAFHYDIYMGTRMPAYSGGAINSKSTSLAAINHGSKSSVSPGFVLITSLWYTKEEQTSRVGFWYASTGIFSMFSGVVNYGLGHAGGPLATWKYMYFFAGAWTVVWAFVVLCFIPDSPNAPGRRFTEEEKILLKQRLASNMTGKDQTQWKWDQVIEALRDLKLWIFMLCGAAIYVCNGGVTAFGARIIKSFGYSSLDSILLQIPGGAMTCVAIYIVGYLTGRFRDARTYILPLSCLPVMAGAIMIWKGSWVHKALPLWGYYLLPTFGAPYVMILGIAASNVAGGTKKAICNGMIFIGYNVGNIVGGYIVFADETPAHYRSTWVAIIVCMCFVIAASFVLRYIMARENQLRVSAAESFTEEAKDNDAQTEVESEQFDFQDLSDWQRKEFSSKASRRTNSRAAHQADEDTSKFDFEHVLRYVSDTIEIYDAHRTKLQKVITRLQGVITQVPGGYN</sequence>
<evidence type="ECO:0000256" key="4">
    <source>
        <dbReference type="ARBA" id="ARBA00022989"/>
    </source>
</evidence>
<dbReference type="SUPFAM" id="SSF103473">
    <property type="entry name" value="MFS general substrate transporter"/>
    <property type="match status" value="1"/>
</dbReference>
<feature type="transmembrane region" description="Helical" evidence="6">
    <location>
        <begin position="277"/>
        <end position="301"/>
    </location>
</feature>
<evidence type="ECO:0000256" key="5">
    <source>
        <dbReference type="ARBA" id="ARBA00023136"/>
    </source>
</evidence>
<feature type="transmembrane region" description="Helical" evidence="6">
    <location>
        <begin position="436"/>
        <end position="456"/>
    </location>
</feature>
<evidence type="ECO:0000313" key="8">
    <source>
        <dbReference type="Proteomes" id="UP000054988"/>
    </source>
</evidence>
<feature type="transmembrane region" description="Helical" evidence="6">
    <location>
        <begin position="403"/>
        <end position="424"/>
    </location>
</feature>
<evidence type="ECO:0000313" key="7">
    <source>
        <dbReference type="EMBL" id="KTB33581.1"/>
    </source>
</evidence>
<dbReference type="PANTHER" id="PTHR43791:SF55">
    <property type="entry name" value="TRANSPORTER, PUTATIVE (AFU_ORTHOLOGUE AFUA_6G01820)-RELATED"/>
    <property type="match status" value="1"/>
</dbReference>
<organism evidence="7 8">
    <name type="scientific">Moniliophthora roreri</name>
    <name type="common">Frosty pod rot fungus</name>
    <name type="synonym">Monilia roreri</name>
    <dbReference type="NCBI Taxonomy" id="221103"/>
    <lineage>
        <taxon>Eukaryota</taxon>
        <taxon>Fungi</taxon>
        <taxon>Dikarya</taxon>
        <taxon>Basidiomycota</taxon>
        <taxon>Agaricomycotina</taxon>
        <taxon>Agaricomycetes</taxon>
        <taxon>Agaricomycetidae</taxon>
        <taxon>Agaricales</taxon>
        <taxon>Marasmiineae</taxon>
        <taxon>Marasmiaceae</taxon>
        <taxon>Moniliophthora</taxon>
    </lineage>
</organism>
<dbReference type="GO" id="GO:0016020">
    <property type="term" value="C:membrane"/>
    <property type="evidence" value="ECO:0007669"/>
    <property type="project" value="UniProtKB-SubCell"/>
</dbReference>
<dbReference type="Proteomes" id="UP000054988">
    <property type="component" value="Unassembled WGS sequence"/>
</dbReference>
<feature type="transmembrane region" description="Helical" evidence="6">
    <location>
        <begin position="343"/>
        <end position="360"/>
    </location>
</feature>
<accession>A0A0W0FB62</accession>
<evidence type="ECO:0000256" key="1">
    <source>
        <dbReference type="ARBA" id="ARBA00004141"/>
    </source>
</evidence>
<keyword evidence="2" id="KW-0813">Transport</keyword>
<feature type="transmembrane region" description="Helical" evidence="6">
    <location>
        <begin position="372"/>
        <end position="391"/>
    </location>
</feature>
<comment type="subcellular location">
    <subcellularLocation>
        <location evidence="1">Membrane</location>
        <topology evidence="1">Multi-pass membrane protein</topology>
    </subcellularLocation>
</comment>
<dbReference type="EMBL" id="LATX01002158">
    <property type="protein sequence ID" value="KTB33581.1"/>
    <property type="molecule type" value="Genomic_DNA"/>
</dbReference>
<feature type="transmembrane region" description="Helical" evidence="6">
    <location>
        <begin position="177"/>
        <end position="196"/>
    </location>
</feature>
<dbReference type="PANTHER" id="PTHR43791">
    <property type="entry name" value="PERMEASE-RELATED"/>
    <property type="match status" value="1"/>
</dbReference>
<gene>
    <name evidence="7" type="ORF">WG66_13813</name>
</gene>
<keyword evidence="4 6" id="KW-1133">Transmembrane helix</keyword>
<protein>
    <submittedName>
        <fullName evidence="7">Putative MFS general substrate transporter</fullName>
    </submittedName>
</protein>
<evidence type="ECO:0000256" key="2">
    <source>
        <dbReference type="ARBA" id="ARBA00022448"/>
    </source>
</evidence>
<feature type="transmembrane region" description="Helical" evidence="6">
    <location>
        <begin position="313"/>
        <end position="331"/>
    </location>
</feature>
<comment type="caution">
    <text evidence="7">The sequence shown here is derived from an EMBL/GenBank/DDBJ whole genome shotgun (WGS) entry which is preliminary data.</text>
</comment>
<name>A0A0W0FB62_MONRR</name>
<proteinExistence type="predicted"/>
<reference evidence="7 8" key="1">
    <citation type="submission" date="2015-12" db="EMBL/GenBank/DDBJ databases">
        <title>Draft genome sequence of Moniliophthora roreri, the causal agent of frosty pod rot of cacao.</title>
        <authorList>
            <person name="Aime M.C."/>
            <person name="Diaz-Valderrama J.R."/>
            <person name="Kijpornyongpan T."/>
            <person name="Phillips-Mora W."/>
        </authorList>
    </citation>
    <scope>NUCLEOTIDE SEQUENCE [LARGE SCALE GENOMIC DNA]</scope>
    <source>
        <strain evidence="7 8">MCA 2952</strain>
    </source>
</reference>
<dbReference type="Pfam" id="PF07690">
    <property type="entry name" value="MFS_1"/>
    <property type="match status" value="1"/>
</dbReference>
<keyword evidence="5 6" id="KW-0472">Membrane</keyword>
<dbReference type="InterPro" id="IPR011701">
    <property type="entry name" value="MFS"/>
</dbReference>
<dbReference type="Gene3D" id="1.20.1250.20">
    <property type="entry name" value="MFS general substrate transporter like domains"/>
    <property type="match status" value="1"/>
</dbReference>
<keyword evidence="3 6" id="KW-0812">Transmembrane</keyword>
<evidence type="ECO:0000256" key="3">
    <source>
        <dbReference type="ARBA" id="ARBA00022692"/>
    </source>
</evidence>
<dbReference type="InterPro" id="IPR036259">
    <property type="entry name" value="MFS_trans_sf"/>
</dbReference>